<organism evidence="5 6">
    <name type="scientific">Dunaliella salina</name>
    <name type="common">Green alga</name>
    <name type="synonym">Protococcus salinus</name>
    <dbReference type="NCBI Taxonomy" id="3046"/>
    <lineage>
        <taxon>Eukaryota</taxon>
        <taxon>Viridiplantae</taxon>
        <taxon>Chlorophyta</taxon>
        <taxon>core chlorophytes</taxon>
        <taxon>Chlorophyceae</taxon>
        <taxon>CS clade</taxon>
        <taxon>Chlamydomonadales</taxon>
        <taxon>Dunaliellaceae</taxon>
        <taxon>Dunaliella</taxon>
    </lineage>
</organism>
<evidence type="ECO:0000259" key="3">
    <source>
        <dbReference type="Pfam" id="PF02797"/>
    </source>
</evidence>
<dbReference type="SUPFAM" id="SSF53901">
    <property type="entry name" value="Thiolase-like"/>
    <property type="match status" value="2"/>
</dbReference>
<dbReference type="Pfam" id="PF08392">
    <property type="entry name" value="FAE1_CUT1_RppA"/>
    <property type="match status" value="1"/>
</dbReference>
<dbReference type="EC" id="2.3.1.-" evidence="1"/>
<evidence type="ECO:0000259" key="4">
    <source>
        <dbReference type="Pfam" id="PF08392"/>
    </source>
</evidence>
<dbReference type="InterPro" id="IPR012392">
    <property type="entry name" value="3-ktacl-CoA_syn"/>
</dbReference>
<evidence type="ECO:0000313" key="5">
    <source>
        <dbReference type="EMBL" id="KAF5841900.1"/>
    </source>
</evidence>
<dbReference type="Pfam" id="PF02797">
    <property type="entry name" value="Chal_sti_synt_C"/>
    <property type="match status" value="1"/>
</dbReference>
<protein>
    <recommendedName>
        <fullName evidence="1">3-ketoacyl-CoA synthase</fullName>
        <ecNumber evidence="1">2.3.1.-</ecNumber>
    </recommendedName>
</protein>
<comment type="caution">
    <text evidence="5">The sequence shown here is derived from an EMBL/GenBank/DDBJ whole genome shotgun (WGS) entry which is preliminary data.</text>
</comment>
<proteinExistence type="inferred from homology"/>
<keyword evidence="2" id="KW-0812">Transmembrane</keyword>
<dbReference type="EMBL" id="MU069473">
    <property type="protein sequence ID" value="KAF5841900.1"/>
    <property type="molecule type" value="Genomic_DNA"/>
</dbReference>
<dbReference type="Proteomes" id="UP000815325">
    <property type="component" value="Unassembled WGS sequence"/>
</dbReference>
<keyword evidence="1" id="KW-0808">Transferase</keyword>
<comment type="pathway">
    <text evidence="1">Lipid metabolism; fatty acid biosynthesis.</text>
</comment>
<dbReference type="PIRSF" id="PIRSF036417">
    <property type="entry name" value="3-ktacl-CoA_syn"/>
    <property type="match status" value="1"/>
</dbReference>
<accession>A0ABQ7H4W3</accession>
<sequence length="498" mass="54977">MLSSRKPVLLIDLENYVPPEEYKVSMENVARMWRETKMYSGEEIEWMMGKIQSKSGLSTYSAHLPPAIHPQICRDKPKTDLASAYDECKMAVVGAVEGLLARTGLQPSDVDILVTTCSIYCPTPSMASMVVNHFKMKKEIQSYHLEGMGCANGVVAINMISDLLQAHPNANAVFVTTETTTPAFYAGHDKHRMVTNILFRMGAAAVLLSNKSKFWDGRAKYQLVCIVPHGDFDAKSWYTPFVSAAVVSSATYLQLAACLTSRKLRFLILMEAIQYGPDQDGINGIYLGKNVVSEASRALTKALYKIAPSVLHPVQKLRFAATYAVRKLLGPDAASPYTPNFSGPVQHFALHAGGARVLDGIAKAMQLEEYDMAPSRAVLHDYGNVSSSTTWYTLGFIETVRGVQKGDTILQVGVGSGIKCGVNYWQALRDVDDLHEAWQHRASPERLAQLNAPAVDGRHAMVHMAMRVIFMLVMGVIMYLFMLLQDASFVQPQQISEL</sequence>
<feature type="domain" description="Chalcone/stilbene synthase C-terminal" evidence="3">
    <location>
        <begin position="348"/>
        <end position="400"/>
    </location>
</feature>
<keyword evidence="2" id="KW-0472">Membrane</keyword>
<dbReference type="InterPro" id="IPR016039">
    <property type="entry name" value="Thiolase-like"/>
</dbReference>
<feature type="domain" description="FAE" evidence="4">
    <location>
        <begin position="4"/>
        <end position="227"/>
    </location>
</feature>
<comment type="similarity">
    <text evidence="1">Belongs to the thiolase-like superfamily. Chalcone/stilbene synthases family.</text>
</comment>
<reference evidence="5" key="1">
    <citation type="submission" date="2017-08" db="EMBL/GenBank/DDBJ databases">
        <authorList>
            <person name="Polle J.E."/>
            <person name="Barry K."/>
            <person name="Cushman J."/>
            <person name="Schmutz J."/>
            <person name="Tran D."/>
            <person name="Hathwaick L.T."/>
            <person name="Yim W.C."/>
            <person name="Jenkins J."/>
            <person name="Mckie-Krisberg Z.M."/>
            <person name="Prochnik S."/>
            <person name="Lindquist E."/>
            <person name="Dockter R.B."/>
            <person name="Adam C."/>
            <person name="Molina H."/>
            <person name="Bunkerborg J."/>
            <person name="Jin E."/>
            <person name="Buchheim M."/>
            <person name="Magnuson J."/>
        </authorList>
    </citation>
    <scope>NUCLEOTIDE SEQUENCE</scope>
    <source>
        <strain evidence="5">CCAP 19/18</strain>
    </source>
</reference>
<dbReference type="InterPro" id="IPR012328">
    <property type="entry name" value="Chalcone/stilbene_synt_C"/>
</dbReference>
<keyword evidence="1" id="KW-0012">Acyltransferase</keyword>
<gene>
    <name evidence="5" type="ORF">DUNSADRAFT_10337</name>
</gene>
<feature type="transmembrane region" description="Helical" evidence="2">
    <location>
        <begin position="464"/>
        <end position="484"/>
    </location>
</feature>
<dbReference type="InterPro" id="IPR013601">
    <property type="entry name" value="FAE1_typ3_polyketide_synth"/>
</dbReference>
<evidence type="ECO:0000256" key="1">
    <source>
        <dbReference type="PIRNR" id="PIRNR036417"/>
    </source>
</evidence>
<name>A0ABQ7H4W3_DUNSA</name>
<dbReference type="PANTHER" id="PTHR31561">
    <property type="entry name" value="3-KETOACYL-COA SYNTHASE"/>
    <property type="match status" value="1"/>
</dbReference>
<keyword evidence="2" id="KW-1133">Transmembrane helix</keyword>
<dbReference type="Gene3D" id="3.40.47.10">
    <property type="match status" value="2"/>
</dbReference>
<keyword evidence="6" id="KW-1185">Reference proteome</keyword>
<evidence type="ECO:0000313" key="6">
    <source>
        <dbReference type="Proteomes" id="UP000815325"/>
    </source>
</evidence>
<evidence type="ECO:0000256" key="2">
    <source>
        <dbReference type="SAM" id="Phobius"/>
    </source>
</evidence>